<keyword evidence="2" id="KW-1277">Toxin-antitoxin system</keyword>
<keyword evidence="4" id="KW-0479">Metal-binding</keyword>
<evidence type="ECO:0000313" key="9">
    <source>
        <dbReference type="EMBL" id="OAT80827.1"/>
    </source>
</evidence>
<evidence type="ECO:0000256" key="3">
    <source>
        <dbReference type="ARBA" id="ARBA00022722"/>
    </source>
</evidence>
<dbReference type="GO" id="GO:0004518">
    <property type="term" value="F:nuclease activity"/>
    <property type="evidence" value="ECO:0007669"/>
    <property type="project" value="UniProtKB-KW"/>
</dbReference>
<organism evidence="9 10">
    <name type="scientific">Desulfotomaculum copahuensis</name>
    <dbReference type="NCBI Taxonomy" id="1838280"/>
    <lineage>
        <taxon>Bacteria</taxon>
        <taxon>Bacillati</taxon>
        <taxon>Bacillota</taxon>
        <taxon>Clostridia</taxon>
        <taxon>Eubacteriales</taxon>
        <taxon>Desulfotomaculaceae</taxon>
        <taxon>Desulfotomaculum</taxon>
    </lineage>
</organism>
<dbReference type="InterPro" id="IPR050556">
    <property type="entry name" value="Type_II_TA_system_RNase"/>
</dbReference>
<evidence type="ECO:0000256" key="2">
    <source>
        <dbReference type="ARBA" id="ARBA00022649"/>
    </source>
</evidence>
<comment type="similarity">
    <text evidence="7">Belongs to the PINc/VapC protein family.</text>
</comment>
<reference evidence="9 10" key="1">
    <citation type="submission" date="2016-04" db="EMBL/GenBank/DDBJ databases">
        <authorList>
            <person name="Evans L.H."/>
            <person name="Alamgir A."/>
            <person name="Owens N."/>
            <person name="Weber N.D."/>
            <person name="Virtaneva K."/>
            <person name="Barbian K."/>
            <person name="Babar A."/>
            <person name="Rosenke K."/>
        </authorList>
    </citation>
    <scope>NUCLEOTIDE SEQUENCE [LARGE SCALE GENOMIC DNA]</scope>
    <source>
        <strain evidence="9 10">LMa1</strain>
    </source>
</reference>
<dbReference type="GO" id="GO:0016787">
    <property type="term" value="F:hydrolase activity"/>
    <property type="evidence" value="ECO:0007669"/>
    <property type="project" value="UniProtKB-KW"/>
</dbReference>
<comment type="cofactor">
    <cofactor evidence="1">
        <name>Mg(2+)</name>
        <dbReference type="ChEBI" id="CHEBI:18420"/>
    </cofactor>
</comment>
<dbReference type="Gene3D" id="3.40.50.1010">
    <property type="entry name" value="5'-nuclease"/>
    <property type="match status" value="1"/>
</dbReference>
<dbReference type="EMBL" id="LYVF01000172">
    <property type="protein sequence ID" value="OAT80827.1"/>
    <property type="molecule type" value="Genomic_DNA"/>
</dbReference>
<accession>A0A1B7LD31</accession>
<evidence type="ECO:0000313" key="10">
    <source>
        <dbReference type="Proteomes" id="UP000078532"/>
    </source>
</evidence>
<keyword evidence="6" id="KW-0460">Magnesium</keyword>
<proteinExistence type="inferred from homology"/>
<dbReference type="InterPro" id="IPR029060">
    <property type="entry name" value="PIN-like_dom_sf"/>
</dbReference>
<evidence type="ECO:0000256" key="6">
    <source>
        <dbReference type="ARBA" id="ARBA00022842"/>
    </source>
</evidence>
<dbReference type="PANTHER" id="PTHR33653">
    <property type="entry name" value="RIBONUCLEASE VAPC2"/>
    <property type="match status" value="1"/>
</dbReference>
<evidence type="ECO:0000256" key="5">
    <source>
        <dbReference type="ARBA" id="ARBA00022801"/>
    </source>
</evidence>
<keyword evidence="3" id="KW-0540">Nuclease</keyword>
<dbReference type="PANTHER" id="PTHR33653:SF1">
    <property type="entry name" value="RIBONUCLEASE VAPC2"/>
    <property type="match status" value="1"/>
</dbReference>
<evidence type="ECO:0000256" key="1">
    <source>
        <dbReference type="ARBA" id="ARBA00001946"/>
    </source>
</evidence>
<dbReference type="GO" id="GO:0046872">
    <property type="term" value="F:metal ion binding"/>
    <property type="evidence" value="ECO:0007669"/>
    <property type="project" value="UniProtKB-KW"/>
</dbReference>
<dbReference type="InterPro" id="IPR002716">
    <property type="entry name" value="PIN_dom"/>
</dbReference>
<feature type="domain" description="PIN" evidence="8">
    <location>
        <begin position="4"/>
        <end position="124"/>
    </location>
</feature>
<protein>
    <recommendedName>
        <fullName evidence="8">PIN domain-containing protein</fullName>
    </recommendedName>
</protein>
<gene>
    <name evidence="9" type="ORF">A6M21_12615</name>
</gene>
<evidence type="ECO:0000259" key="8">
    <source>
        <dbReference type="Pfam" id="PF01850"/>
    </source>
</evidence>
<dbReference type="OrthoDB" id="9796690at2"/>
<dbReference type="Proteomes" id="UP000078532">
    <property type="component" value="Unassembled WGS sequence"/>
</dbReference>
<dbReference type="CDD" id="cd09881">
    <property type="entry name" value="PIN_VapC4-5_FitB-like"/>
    <property type="match status" value="1"/>
</dbReference>
<evidence type="ECO:0000256" key="4">
    <source>
        <dbReference type="ARBA" id="ARBA00022723"/>
    </source>
</evidence>
<comment type="caution">
    <text evidence="9">The sequence shown here is derived from an EMBL/GenBank/DDBJ whole genome shotgun (WGS) entry which is preliminary data.</text>
</comment>
<dbReference type="Pfam" id="PF01850">
    <property type="entry name" value="PIN"/>
    <property type="match status" value="1"/>
</dbReference>
<dbReference type="RefSeq" id="WP_066669380.1">
    <property type="nucleotide sequence ID" value="NZ_LYVF01000172.1"/>
</dbReference>
<name>A0A1B7LD31_9FIRM</name>
<evidence type="ECO:0000256" key="7">
    <source>
        <dbReference type="ARBA" id="ARBA00038093"/>
    </source>
</evidence>
<keyword evidence="10" id="KW-1185">Reference proteome</keyword>
<dbReference type="AlphaFoldDB" id="A0A1B7LD31"/>
<dbReference type="STRING" id="1838280.A6M21_12615"/>
<keyword evidence="5" id="KW-0378">Hydrolase</keyword>
<sequence>MAKYLLDTDWAIYYLRGKEPFVKAIDGYRKDGIAISTISIAELYEGVYRSPKPAEKEMILIDFLEGFRIISITRPIARLFGMRRAELRNAGLTVSDLDLLIACVADYHELSILTNNQKHFKKVPGVKKLISLPV</sequence>
<dbReference type="SUPFAM" id="SSF88723">
    <property type="entry name" value="PIN domain-like"/>
    <property type="match status" value="1"/>
</dbReference>